<protein>
    <submittedName>
        <fullName evidence="2">Uncharacterized protein</fullName>
    </submittedName>
</protein>
<evidence type="ECO:0000313" key="2">
    <source>
        <dbReference type="EMBL" id="KPC52003.1"/>
    </source>
</evidence>
<keyword evidence="3" id="KW-1185">Reference proteome</keyword>
<sequence length="288" mass="30442">MTLLAHPRAALWPAATAALLALATPSAFAATSEPRAVAFTEVAKAALPDPAWSRSVCALAKAACAADAQGDGVEKPPKLYQAKGGAAGSYYAIVPGPQLLQLSYASGAGWKVLQQWDFSDYQPAERVDVGSDATPLEIYPALYPLGGTRYAVALVAGWSEGYSGGGGHWDNVDMVELQPNGAHAAKPVVATLPFGCGKSIRACFFERDYKHSPHCSEDFDGYLLLRFVPRSSGQLDWIATWKETHWPGLVPKSKTTHSAVSVTLPLGGDPAAAGKALRDKISFCEPTN</sequence>
<accession>A0A0N1JSM4</accession>
<evidence type="ECO:0000313" key="3">
    <source>
        <dbReference type="Proteomes" id="UP000037939"/>
    </source>
</evidence>
<name>A0A0N1JSM4_9NEIS</name>
<gene>
    <name evidence="2" type="ORF">WG78_13115</name>
</gene>
<proteinExistence type="predicted"/>
<reference evidence="2 3" key="1">
    <citation type="submission" date="2015-07" db="EMBL/GenBank/DDBJ databases">
        <title>Draft genome sequence of the Amantichitinum ursilacus IGB-41, a new chitin-degrading bacterium.</title>
        <authorList>
            <person name="Kirstahler P."/>
            <person name="Guenther M."/>
            <person name="Grumaz C."/>
            <person name="Rupp S."/>
            <person name="Zibek S."/>
            <person name="Sohn K."/>
        </authorList>
    </citation>
    <scope>NUCLEOTIDE SEQUENCE [LARGE SCALE GENOMIC DNA]</scope>
    <source>
        <strain evidence="2 3">IGB-41</strain>
    </source>
</reference>
<dbReference type="RefSeq" id="WP_053938279.1">
    <property type="nucleotide sequence ID" value="NZ_LAQT01000010.1"/>
</dbReference>
<keyword evidence="1" id="KW-0732">Signal</keyword>
<dbReference type="OrthoDB" id="8653499at2"/>
<dbReference type="PATRIC" id="fig|857265.3.peg.2703"/>
<comment type="caution">
    <text evidence="2">The sequence shown here is derived from an EMBL/GenBank/DDBJ whole genome shotgun (WGS) entry which is preliminary data.</text>
</comment>
<feature type="signal peptide" evidence="1">
    <location>
        <begin position="1"/>
        <end position="29"/>
    </location>
</feature>
<dbReference type="Proteomes" id="UP000037939">
    <property type="component" value="Unassembled WGS sequence"/>
</dbReference>
<feature type="chain" id="PRO_5005875272" evidence="1">
    <location>
        <begin position="30"/>
        <end position="288"/>
    </location>
</feature>
<organism evidence="2 3">
    <name type="scientific">Amantichitinum ursilacus</name>
    <dbReference type="NCBI Taxonomy" id="857265"/>
    <lineage>
        <taxon>Bacteria</taxon>
        <taxon>Pseudomonadati</taxon>
        <taxon>Pseudomonadota</taxon>
        <taxon>Betaproteobacteria</taxon>
        <taxon>Neisseriales</taxon>
        <taxon>Chitinibacteraceae</taxon>
        <taxon>Amantichitinum</taxon>
    </lineage>
</organism>
<dbReference type="AlphaFoldDB" id="A0A0N1JSM4"/>
<dbReference type="EMBL" id="LAQT01000010">
    <property type="protein sequence ID" value="KPC52003.1"/>
    <property type="molecule type" value="Genomic_DNA"/>
</dbReference>
<evidence type="ECO:0000256" key="1">
    <source>
        <dbReference type="SAM" id="SignalP"/>
    </source>
</evidence>